<protein>
    <submittedName>
        <fullName evidence="6">Acyl--CoA ligase</fullName>
    </submittedName>
</protein>
<keyword evidence="7" id="KW-1185">Reference proteome</keyword>
<keyword evidence="3" id="KW-0472">Membrane</keyword>
<accession>A0ABT4GNT6</accession>
<dbReference type="InterPro" id="IPR042099">
    <property type="entry name" value="ANL_N_sf"/>
</dbReference>
<dbReference type="GO" id="GO:0016874">
    <property type="term" value="F:ligase activity"/>
    <property type="evidence" value="ECO:0007669"/>
    <property type="project" value="UniProtKB-KW"/>
</dbReference>
<dbReference type="Proteomes" id="UP001527099">
    <property type="component" value="Unassembled WGS sequence"/>
</dbReference>
<organism evidence="6 7">
    <name type="scientific">Paenibacillus alginolyticus</name>
    <dbReference type="NCBI Taxonomy" id="59839"/>
    <lineage>
        <taxon>Bacteria</taxon>
        <taxon>Bacillati</taxon>
        <taxon>Bacillota</taxon>
        <taxon>Bacilli</taxon>
        <taxon>Bacillales</taxon>
        <taxon>Paenibacillaceae</taxon>
        <taxon>Paenibacillus</taxon>
    </lineage>
</organism>
<evidence type="ECO:0000313" key="7">
    <source>
        <dbReference type="Proteomes" id="UP001527099"/>
    </source>
</evidence>
<dbReference type="PROSITE" id="PS00455">
    <property type="entry name" value="AMP_BINDING"/>
    <property type="match status" value="1"/>
</dbReference>
<name>A0ABT4GNT6_9BACL</name>
<keyword evidence="3" id="KW-1133">Transmembrane helix</keyword>
<dbReference type="EMBL" id="JAMDMX010000172">
    <property type="protein sequence ID" value="MCY9697871.1"/>
    <property type="molecule type" value="Genomic_DNA"/>
</dbReference>
<dbReference type="Gene3D" id="3.40.50.12780">
    <property type="entry name" value="N-terminal domain of ligase-like"/>
    <property type="match status" value="1"/>
</dbReference>
<dbReference type="SUPFAM" id="SSF56801">
    <property type="entry name" value="Acetyl-CoA synthetase-like"/>
    <property type="match status" value="1"/>
</dbReference>
<dbReference type="Pfam" id="PF00501">
    <property type="entry name" value="AMP-binding"/>
    <property type="match status" value="1"/>
</dbReference>
<dbReference type="Gene3D" id="3.30.300.30">
    <property type="match status" value="1"/>
</dbReference>
<dbReference type="PANTHER" id="PTHR43201">
    <property type="entry name" value="ACYL-COA SYNTHETASE"/>
    <property type="match status" value="1"/>
</dbReference>
<keyword evidence="2 6" id="KW-0436">Ligase</keyword>
<dbReference type="InterPro" id="IPR020845">
    <property type="entry name" value="AMP-binding_CS"/>
</dbReference>
<sequence length="484" mass="54968">MSTLKERFVQTQDRTKTVLTTFYDNYSTADLEQQTEFYLDLLRKKNIKGKKIGVLVPPVFSYLSLIMAINQLGGVVVPLSWQYRKDDLKQILRFLEPHIVFSITNHGGFPFSQAIEEWASESETLTILYKSEDCFRWEEFSIGVKEKPLEISSIDFICCTSGSTGVPKGMMFKTDDIEIMAQYLRELPDMRTSDRFFMTAPPTSVIGIAALSVGFKEGLQIVFPDSFEIPLMVKLMKDTNINKMLTTPSILKALYPFMKQMAPEIVGNLEFCGLSGEVVTEEIAVQIPLNDHCRLIGLYGSSEMGGILYCNLREKAEWSVYRGVEYKIDQDGEFLIRTLAGFMGYYKQPDLTSELWTSDGWFLTGDLVRMNENHNLEIIGRKKDVIKKGGQQVVPGEVEKILLQHPNVKQAVVLGAPHSIYGEQVVAFAILHDESRVKELYPYCAERIARYKVPDTFEIVSDIPIVQGKTDKISLLKQYLSRKG</sequence>
<keyword evidence="3" id="KW-0812">Transmembrane</keyword>
<dbReference type="InterPro" id="IPR025110">
    <property type="entry name" value="AMP-bd_C"/>
</dbReference>
<evidence type="ECO:0000259" key="4">
    <source>
        <dbReference type="Pfam" id="PF00501"/>
    </source>
</evidence>
<comment type="similarity">
    <text evidence="1">Belongs to the ATP-dependent AMP-binding enzyme family.</text>
</comment>
<proteinExistence type="inferred from homology"/>
<evidence type="ECO:0000256" key="3">
    <source>
        <dbReference type="SAM" id="Phobius"/>
    </source>
</evidence>
<evidence type="ECO:0000256" key="1">
    <source>
        <dbReference type="ARBA" id="ARBA00006432"/>
    </source>
</evidence>
<dbReference type="CDD" id="cd04433">
    <property type="entry name" value="AFD_class_I"/>
    <property type="match status" value="1"/>
</dbReference>
<feature type="domain" description="AMP-binding enzyme C-terminal" evidence="5">
    <location>
        <begin position="397"/>
        <end position="464"/>
    </location>
</feature>
<comment type="caution">
    <text evidence="6">The sequence shown here is derived from an EMBL/GenBank/DDBJ whole genome shotgun (WGS) entry which is preliminary data.</text>
</comment>
<feature type="transmembrane region" description="Helical" evidence="3">
    <location>
        <begin position="52"/>
        <end position="81"/>
    </location>
</feature>
<reference evidence="6 7" key="1">
    <citation type="submission" date="2022-05" db="EMBL/GenBank/DDBJ databases">
        <title>Genome Sequencing of Bee-Associated Microbes.</title>
        <authorList>
            <person name="Dunlap C."/>
        </authorList>
    </citation>
    <scope>NUCLEOTIDE SEQUENCE [LARGE SCALE GENOMIC DNA]</scope>
    <source>
        <strain evidence="6 7">NRRL B-14421</strain>
    </source>
</reference>
<dbReference type="InterPro" id="IPR045851">
    <property type="entry name" value="AMP-bd_C_sf"/>
</dbReference>
<dbReference type="Pfam" id="PF13193">
    <property type="entry name" value="AMP-binding_C"/>
    <property type="match status" value="1"/>
</dbReference>
<dbReference type="InterPro" id="IPR000873">
    <property type="entry name" value="AMP-dep_synth/lig_dom"/>
</dbReference>
<evidence type="ECO:0000256" key="2">
    <source>
        <dbReference type="ARBA" id="ARBA00022598"/>
    </source>
</evidence>
<dbReference type="PANTHER" id="PTHR43201:SF5">
    <property type="entry name" value="MEDIUM-CHAIN ACYL-COA LIGASE ACSF2, MITOCHONDRIAL"/>
    <property type="match status" value="1"/>
</dbReference>
<evidence type="ECO:0000259" key="5">
    <source>
        <dbReference type="Pfam" id="PF13193"/>
    </source>
</evidence>
<gene>
    <name evidence="6" type="ORF">M5X19_34190</name>
</gene>
<dbReference type="RefSeq" id="WP_268618444.1">
    <property type="nucleotide sequence ID" value="NZ_JAMDMX010000172.1"/>
</dbReference>
<feature type="domain" description="AMP-dependent synthetase/ligase" evidence="4">
    <location>
        <begin position="14"/>
        <end position="345"/>
    </location>
</feature>
<evidence type="ECO:0000313" key="6">
    <source>
        <dbReference type="EMBL" id="MCY9697871.1"/>
    </source>
</evidence>